<feature type="region of interest" description="Disordered" evidence="1">
    <location>
        <begin position="1"/>
        <end position="221"/>
    </location>
</feature>
<feature type="compositionally biased region" description="Polar residues" evidence="1">
    <location>
        <begin position="195"/>
        <end position="214"/>
    </location>
</feature>
<feature type="compositionally biased region" description="Low complexity" evidence="1">
    <location>
        <begin position="1"/>
        <end position="17"/>
    </location>
</feature>
<evidence type="ECO:0000256" key="1">
    <source>
        <dbReference type="SAM" id="MobiDB-lite"/>
    </source>
</evidence>
<feature type="compositionally biased region" description="Polar residues" evidence="1">
    <location>
        <begin position="154"/>
        <end position="171"/>
    </location>
</feature>
<evidence type="ECO:0000313" key="3">
    <source>
        <dbReference type="Proteomes" id="UP001465976"/>
    </source>
</evidence>
<organism evidence="2 3">
    <name type="scientific">Marasmius crinis-equi</name>
    <dbReference type="NCBI Taxonomy" id="585013"/>
    <lineage>
        <taxon>Eukaryota</taxon>
        <taxon>Fungi</taxon>
        <taxon>Dikarya</taxon>
        <taxon>Basidiomycota</taxon>
        <taxon>Agaricomycotina</taxon>
        <taxon>Agaricomycetes</taxon>
        <taxon>Agaricomycetidae</taxon>
        <taxon>Agaricales</taxon>
        <taxon>Marasmiineae</taxon>
        <taxon>Marasmiaceae</taxon>
        <taxon>Marasmius</taxon>
    </lineage>
</organism>
<dbReference type="EMBL" id="JBAHYK010002049">
    <property type="protein sequence ID" value="KAL0565992.1"/>
    <property type="molecule type" value="Genomic_DNA"/>
</dbReference>
<feature type="compositionally biased region" description="Basic and acidic residues" evidence="1">
    <location>
        <begin position="173"/>
        <end position="182"/>
    </location>
</feature>
<sequence>MVGTTPRGPTCPGGSTTSVRSEKGKEAITWNTESPVSRAPAAIPLRKPEVAETRASPEAAGSAPTSAATNATLPPPASNIGRPIRATSTTERAKMEIGAPLPPSALPPASSSRAGGTTATAKKSVSANSDGATTGSQRPTPPALTRRTSKTRDNTISSSSGVKAQAGTGSPSARERVSERRAPLSPMAGRMRMKASSNGTQSRPPASVGTSSRTKITRTAR</sequence>
<accession>A0ABR3ET07</accession>
<feature type="compositionally biased region" description="Polar residues" evidence="1">
    <location>
        <begin position="113"/>
        <end position="138"/>
    </location>
</feature>
<comment type="caution">
    <text evidence="2">The sequence shown here is derived from an EMBL/GenBank/DDBJ whole genome shotgun (WGS) entry which is preliminary data.</text>
</comment>
<protein>
    <submittedName>
        <fullName evidence="2">Uncharacterized protein</fullName>
    </submittedName>
</protein>
<name>A0ABR3ET07_9AGAR</name>
<reference evidence="2 3" key="1">
    <citation type="submission" date="2024-02" db="EMBL/GenBank/DDBJ databases">
        <title>A draft genome for the cacao thread blight pathogen Marasmius crinis-equi.</title>
        <authorList>
            <person name="Cohen S.P."/>
            <person name="Baruah I.K."/>
            <person name="Amoako-Attah I."/>
            <person name="Bukari Y."/>
            <person name="Meinhardt L.W."/>
            <person name="Bailey B.A."/>
        </authorList>
    </citation>
    <scope>NUCLEOTIDE SEQUENCE [LARGE SCALE GENOMIC DNA]</scope>
    <source>
        <strain evidence="2 3">GH-76</strain>
    </source>
</reference>
<feature type="compositionally biased region" description="Polar residues" evidence="1">
    <location>
        <begin position="63"/>
        <end position="72"/>
    </location>
</feature>
<keyword evidence="3" id="KW-1185">Reference proteome</keyword>
<evidence type="ECO:0000313" key="2">
    <source>
        <dbReference type="EMBL" id="KAL0565992.1"/>
    </source>
</evidence>
<gene>
    <name evidence="2" type="ORF">V5O48_016024</name>
</gene>
<dbReference type="Proteomes" id="UP001465976">
    <property type="component" value="Unassembled WGS sequence"/>
</dbReference>
<proteinExistence type="predicted"/>